<evidence type="ECO:0000256" key="1">
    <source>
        <dbReference type="SAM" id="MobiDB-lite"/>
    </source>
</evidence>
<feature type="compositionally biased region" description="Polar residues" evidence="1">
    <location>
        <begin position="132"/>
        <end position="141"/>
    </location>
</feature>
<name>A0A7W8QMR6_9ACTN</name>
<feature type="region of interest" description="Disordered" evidence="1">
    <location>
        <begin position="72"/>
        <end position="141"/>
    </location>
</feature>
<keyword evidence="3" id="KW-1185">Reference proteome</keyword>
<reference evidence="2 3" key="1">
    <citation type="submission" date="2020-08" db="EMBL/GenBank/DDBJ databases">
        <title>Sequencing the genomes of 1000 actinobacteria strains.</title>
        <authorList>
            <person name="Klenk H.-P."/>
        </authorList>
    </citation>
    <scope>NUCLEOTIDE SEQUENCE [LARGE SCALE GENOMIC DNA]</scope>
    <source>
        <strain evidence="2 3">DSM 44551</strain>
    </source>
</reference>
<dbReference type="Proteomes" id="UP000572635">
    <property type="component" value="Unassembled WGS sequence"/>
</dbReference>
<proteinExistence type="predicted"/>
<dbReference type="RefSeq" id="WP_184391875.1">
    <property type="nucleotide sequence ID" value="NZ_BAAAJD010000069.1"/>
</dbReference>
<gene>
    <name evidence="2" type="ORF">HDA36_002375</name>
</gene>
<accession>A0A7W8QMR6</accession>
<comment type="caution">
    <text evidence="2">The sequence shown here is derived from an EMBL/GenBank/DDBJ whole genome shotgun (WGS) entry which is preliminary data.</text>
</comment>
<organism evidence="2 3">
    <name type="scientific">Nocardiopsis composta</name>
    <dbReference type="NCBI Taxonomy" id="157465"/>
    <lineage>
        <taxon>Bacteria</taxon>
        <taxon>Bacillati</taxon>
        <taxon>Actinomycetota</taxon>
        <taxon>Actinomycetes</taxon>
        <taxon>Streptosporangiales</taxon>
        <taxon>Nocardiopsidaceae</taxon>
        <taxon>Nocardiopsis</taxon>
    </lineage>
</organism>
<protein>
    <submittedName>
        <fullName evidence="2">Uncharacterized protein</fullName>
    </submittedName>
</protein>
<dbReference type="AlphaFoldDB" id="A0A7W8QMR6"/>
<evidence type="ECO:0000313" key="2">
    <source>
        <dbReference type="EMBL" id="MBB5432291.1"/>
    </source>
</evidence>
<dbReference type="EMBL" id="JACHDB010000001">
    <property type="protein sequence ID" value="MBB5432291.1"/>
    <property type="molecule type" value="Genomic_DNA"/>
</dbReference>
<sequence length="141" mass="16015">MGYREQRRLYQVQIIAVAGGQRQVEILLDRLLPGGRGDAQVVQVFGDALAEIRSAGAGEDQLHAEVGIEYREDVHQPRHRRDRVRHDQDAPAVRSRRPVLRGAADGHVQPFLHRQFRHRSFRCPSRQRYPTAGSQSQPAVP</sequence>
<evidence type="ECO:0000313" key="3">
    <source>
        <dbReference type="Proteomes" id="UP000572635"/>
    </source>
</evidence>